<evidence type="ECO:0000256" key="1">
    <source>
        <dbReference type="SAM" id="SignalP"/>
    </source>
</evidence>
<feature type="chain" id="PRO_5045981380" description="SPOR domain-containing protein" evidence="1">
    <location>
        <begin position="20"/>
        <end position="159"/>
    </location>
</feature>
<keyword evidence="3" id="KW-1185">Reference proteome</keyword>
<evidence type="ECO:0008006" key="4">
    <source>
        <dbReference type="Google" id="ProtNLM"/>
    </source>
</evidence>
<comment type="caution">
    <text evidence="2">The sequence shown here is derived from an EMBL/GenBank/DDBJ whole genome shotgun (WGS) entry which is preliminary data.</text>
</comment>
<evidence type="ECO:0000313" key="3">
    <source>
        <dbReference type="Proteomes" id="UP001501126"/>
    </source>
</evidence>
<keyword evidence="1" id="KW-0732">Signal</keyword>
<dbReference type="RefSeq" id="WP_343790650.1">
    <property type="nucleotide sequence ID" value="NZ_BAAAFH010000022.1"/>
</dbReference>
<name>A0ABP3Y7T8_9FLAO</name>
<gene>
    <name evidence="2" type="ORF">GCM10009118_32980</name>
</gene>
<dbReference type="EMBL" id="BAAAFH010000022">
    <property type="protein sequence ID" value="GAA0876888.1"/>
    <property type="molecule type" value="Genomic_DNA"/>
</dbReference>
<accession>A0ABP3Y7T8</accession>
<proteinExistence type="predicted"/>
<dbReference type="Proteomes" id="UP001501126">
    <property type="component" value="Unassembled WGS sequence"/>
</dbReference>
<sequence>MRSILIILSVVFTCSTVFSQNEDWLTYPVTKETKQTPGKVVYKEDPRTQKLIDHLSIPQPPEYKVVIDGYRVQIYFSNDRTQIDRQRDIFQRSFPDTETYVQYEAPNYSIKAGNFRTELEAEKLRSQIIAEFPASIIQKSKIELPKIKEPVELDDEQEK</sequence>
<feature type="signal peptide" evidence="1">
    <location>
        <begin position="1"/>
        <end position="19"/>
    </location>
</feature>
<evidence type="ECO:0000313" key="2">
    <source>
        <dbReference type="EMBL" id="GAA0876888.1"/>
    </source>
</evidence>
<protein>
    <recommendedName>
        <fullName evidence="4">SPOR domain-containing protein</fullName>
    </recommendedName>
</protein>
<reference evidence="3" key="1">
    <citation type="journal article" date="2019" name="Int. J. Syst. Evol. Microbiol.">
        <title>The Global Catalogue of Microorganisms (GCM) 10K type strain sequencing project: providing services to taxonomists for standard genome sequencing and annotation.</title>
        <authorList>
            <consortium name="The Broad Institute Genomics Platform"/>
            <consortium name="The Broad Institute Genome Sequencing Center for Infectious Disease"/>
            <person name="Wu L."/>
            <person name="Ma J."/>
        </authorList>
    </citation>
    <scope>NUCLEOTIDE SEQUENCE [LARGE SCALE GENOMIC DNA]</scope>
    <source>
        <strain evidence="3">JCM 16083</strain>
    </source>
</reference>
<organism evidence="2 3">
    <name type="scientific">Wandonia haliotis</name>
    <dbReference type="NCBI Taxonomy" id="574963"/>
    <lineage>
        <taxon>Bacteria</taxon>
        <taxon>Pseudomonadati</taxon>
        <taxon>Bacteroidota</taxon>
        <taxon>Flavobacteriia</taxon>
        <taxon>Flavobacteriales</taxon>
        <taxon>Crocinitomicaceae</taxon>
        <taxon>Wandonia</taxon>
    </lineage>
</organism>